<keyword evidence="2" id="KW-1185">Reference proteome</keyword>
<dbReference type="Gene3D" id="2.60.40.10">
    <property type="entry name" value="Immunoglobulins"/>
    <property type="match status" value="1"/>
</dbReference>
<sequence>MVKISGNGTLYFPPFLAQYYRSDVHETMYRCRVTNEAGTILSRNVHVQAEVCADWADFK</sequence>
<evidence type="ECO:0008006" key="3">
    <source>
        <dbReference type="Google" id="ProtNLM"/>
    </source>
</evidence>
<dbReference type="AlphaFoldDB" id="A0A0L0BY45"/>
<dbReference type="OMA" id="MEWLAWA"/>
<organism evidence="1 2">
    <name type="scientific">Lucilia cuprina</name>
    <name type="common">Green bottle fly</name>
    <name type="synonym">Australian sheep blowfly</name>
    <dbReference type="NCBI Taxonomy" id="7375"/>
    <lineage>
        <taxon>Eukaryota</taxon>
        <taxon>Metazoa</taxon>
        <taxon>Ecdysozoa</taxon>
        <taxon>Arthropoda</taxon>
        <taxon>Hexapoda</taxon>
        <taxon>Insecta</taxon>
        <taxon>Pterygota</taxon>
        <taxon>Neoptera</taxon>
        <taxon>Endopterygota</taxon>
        <taxon>Diptera</taxon>
        <taxon>Brachycera</taxon>
        <taxon>Muscomorpha</taxon>
        <taxon>Oestroidea</taxon>
        <taxon>Calliphoridae</taxon>
        <taxon>Luciliinae</taxon>
        <taxon>Lucilia</taxon>
    </lineage>
</organism>
<dbReference type="InterPro" id="IPR013783">
    <property type="entry name" value="Ig-like_fold"/>
</dbReference>
<dbReference type="STRING" id="7375.A0A0L0BY45"/>
<accession>A0A0L0BY45</accession>
<dbReference type="EMBL" id="JRES01001161">
    <property type="protein sequence ID" value="KNC24947.1"/>
    <property type="molecule type" value="Genomic_DNA"/>
</dbReference>
<proteinExistence type="predicted"/>
<gene>
    <name evidence="1" type="ORF">FF38_07344</name>
</gene>
<name>A0A0L0BY45_LUCCU</name>
<dbReference type="Proteomes" id="UP000037069">
    <property type="component" value="Unassembled WGS sequence"/>
</dbReference>
<reference evidence="1 2" key="1">
    <citation type="journal article" date="2015" name="Nat. Commun.">
        <title>Lucilia cuprina genome unlocks parasitic fly biology to underpin future interventions.</title>
        <authorList>
            <person name="Anstead C.A."/>
            <person name="Korhonen P.K."/>
            <person name="Young N.D."/>
            <person name="Hall R.S."/>
            <person name="Jex A.R."/>
            <person name="Murali S.C."/>
            <person name="Hughes D.S."/>
            <person name="Lee S.F."/>
            <person name="Perry T."/>
            <person name="Stroehlein A.J."/>
            <person name="Ansell B.R."/>
            <person name="Breugelmans B."/>
            <person name="Hofmann A."/>
            <person name="Qu J."/>
            <person name="Dugan S."/>
            <person name="Lee S.L."/>
            <person name="Chao H."/>
            <person name="Dinh H."/>
            <person name="Han Y."/>
            <person name="Doddapaneni H.V."/>
            <person name="Worley K.C."/>
            <person name="Muzny D.M."/>
            <person name="Ioannidis P."/>
            <person name="Waterhouse R.M."/>
            <person name="Zdobnov E.M."/>
            <person name="James P.J."/>
            <person name="Bagnall N.H."/>
            <person name="Kotze A.C."/>
            <person name="Gibbs R.A."/>
            <person name="Richards S."/>
            <person name="Batterham P."/>
            <person name="Gasser R.B."/>
        </authorList>
    </citation>
    <scope>NUCLEOTIDE SEQUENCE [LARGE SCALE GENOMIC DNA]</scope>
    <source>
        <strain evidence="1 2">LS</strain>
        <tissue evidence="1">Full body</tissue>
    </source>
</reference>
<protein>
    <recommendedName>
        <fullName evidence="3">Down syndrome cell adhesion molecule-like protein Dscam2</fullName>
    </recommendedName>
</protein>
<comment type="caution">
    <text evidence="1">The sequence shown here is derived from an EMBL/GenBank/DDBJ whole genome shotgun (WGS) entry which is preliminary data.</text>
</comment>
<evidence type="ECO:0000313" key="2">
    <source>
        <dbReference type="Proteomes" id="UP000037069"/>
    </source>
</evidence>
<evidence type="ECO:0000313" key="1">
    <source>
        <dbReference type="EMBL" id="KNC24947.1"/>
    </source>
</evidence>